<comment type="subcellular location">
    <subcellularLocation>
        <location evidence="6">Nucleus</location>
    </subcellularLocation>
</comment>
<comment type="similarity">
    <text evidence="2 6">Belongs to the DXO/Dom3Z family.</text>
</comment>
<comment type="catalytic activity">
    <reaction evidence="4">
        <text>a 5'-end triphospho-ribonucleoside in mRNA + H2O = a 5'-end phospho-ribonucleoside in mRNA + diphosphate + H(+)</text>
        <dbReference type="Rhea" id="RHEA:78683"/>
        <dbReference type="Rhea" id="RHEA-COMP:15692"/>
        <dbReference type="Rhea" id="RHEA-COMP:17164"/>
        <dbReference type="ChEBI" id="CHEBI:15377"/>
        <dbReference type="ChEBI" id="CHEBI:15378"/>
        <dbReference type="ChEBI" id="CHEBI:33019"/>
        <dbReference type="ChEBI" id="CHEBI:138282"/>
        <dbReference type="ChEBI" id="CHEBI:167618"/>
    </reaction>
    <physiologicalReaction direction="left-to-right" evidence="4">
        <dbReference type="Rhea" id="RHEA:78684"/>
    </physiologicalReaction>
</comment>
<evidence type="ECO:0000313" key="9">
    <source>
        <dbReference type="EMBL" id="KTB39790.1"/>
    </source>
</evidence>
<evidence type="ECO:0000313" key="10">
    <source>
        <dbReference type="Proteomes" id="UP000054988"/>
    </source>
</evidence>
<evidence type="ECO:0000256" key="2">
    <source>
        <dbReference type="ARBA" id="ARBA00006562"/>
    </source>
</evidence>
<sequence>MIRKLHRNACVAAFNSTHPIFLTLTRPRRFSTTSTSPIDRPQKQNPSKFLSIDSAPTTHAELGPPKQIACYSRLSAFEYLYDDNTTLRRFVEPAIGSDLTRGQASFWKRKKADLLQIHQTMRLDTVLEACTHAGVREGFLRADLVTTKKAMVGLLHGLGTFNVSYSNGKLYLEKYTGRVRWKISTSGYPGKYGFERACSAPYLRSANTQAPHGLNDWYSVISRSLGGFHLLVAGEIACIKVPYTGRPDCYLELRCRKTGDPNLKKDLKDWYFHAHVMGTRGVFVGYRSMNNVLERTELVPTHHIPGTLLPEWDPTDSIRRVFRVLYVLREYCQEVIDQRELRNDRRTGITWQIELRGKSVGGFEIRELTQTEVDSLNGNEAENVADMPRRKRVGIIPAKSIRLCYTTYEEHARIENEVYRQLHLMLQIQNPSTPVNGPLYKVLVRSIFSTALRPVQLHPFPRVQYLLVQPTFADSLLFPTILLLLRVALLLVLRVIATVSPVFPQLQAVVRGHQSVKLQRKPARGTFCASSASFDFSRKTP</sequence>
<comment type="caution">
    <text evidence="9">The sequence shown here is derived from an EMBL/GenBank/DDBJ whole genome shotgun (WGS) entry which is preliminary data.</text>
</comment>
<dbReference type="GO" id="GO:0005829">
    <property type="term" value="C:cytosol"/>
    <property type="evidence" value="ECO:0007669"/>
    <property type="project" value="TreeGrafter"/>
</dbReference>
<keyword evidence="6" id="KW-0547">Nucleotide-binding</keyword>
<dbReference type="Proteomes" id="UP000054988">
    <property type="component" value="Unassembled WGS sequence"/>
</dbReference>
<dbReference type="GO" id="GO:0003723">
    <property type="term" value="F:RNA binding"/>
    <property type="evidence" value="ECO:0007669"/>
    <property type="project" value="UniProtKB-KW"/>
</dbReference>
<keyword evidence="6" id="KW-0540">Nuclease</keyword>
<dbReference type="GO" id="GO:0005634">
    <property type="term" value="C:nucleus"/>
    <property type="evidence" value="ECO:0007669"/>
    <property type="project" value="UniProtKB-SubCell"/>
</dbReference>
<keyword evidence="6" id="KW-0378">Hydrolase</keyword>
<comment type="catalytic activity">
    <reaction evidence="3">
        <text>a 5'-end (N(7)-methyl 5'-triphosphoguanosine)-ribonucleoside-ribonucleotide in mRNA + H2O = a (N(7)-methyl 5'-triphosphoguanosine)-nucleoside + a 5'-end phospho-ribonucleoside in mRNA + H(+)</text>
        <dbReference type="Rhea" id="RHEA:66928"/>
        <dbReference type="Rhea" id="RHEA-COMP:15692"/>
        <dbReference type="Rhea" id="RHEA-COMP:17313"/>
        <dbReference type="ChEBI" id="CHEBI:15377"/>
        <dbReference type="ChEBI" id="CHEBI:15378"/>
        <dbReference type="ChEBI" id="CHEBI:138282"/>
        <dbReference type="ChEBI" id="CHEBI:172876"/>
        <dbReference type="ChEBI" id="CHEBI:172877"/>
    </reaction>
    <physiologicalReaction direction="left-to-right" evidence="3">
        <dbReference type="Rhea" id="RHEA:66929"/>
    </physiologicalReaction>
</comment>
<comment type="cofactor">
    <cofactor evidence="1 6">
        <name>a divalent metal cation</name>
        <dbReference type="ChEBI" id="CHEBI:60240"/>
    </cofactor>
</comment>
<comment type="catalytic activity">
    <reaction evidence="5">
        <text>a 5'-end NAD(+)-phospho-ribonucleoside in mRNA + H2O = a 5'-end phospho-ribonucleoside in mRNA + NAD(+) + H(+)</text>
        <dbReference type="Rhea" id="RHEA:60880"/>
        <dbReference type="Rhea" id="RHEA-COMP:15692"/>
        <dbReference type="Rhea" id="RHEA-COMP:15698"/>
        <dbReference type="ChEBI" id="CHEBI:15377"/>
        <dbReference type="ChEBI" id="CHEBI:15378"/>
        <dbReference type="ChEBI" id="CHEBI:57540"/>
        <dbReference type="ChEBI" id="CHEBI:138282"/>
        <dbReference type="ChEBI" id="CHEBI:144029"/>
    </reaction>
    <physiologicalReaction direction="left-to-right" evidence="5">
        <dbReference type="Rhea" id="RHEA:60881"/>
    </physiologicalReaction>
</comment>
<evidence type="ECO:0000256" key="6">
    <source>
        <dbReference type="RuleBase" id="RU367113"/>
    </source>
</evidence>
<dbReference type="PANTHER" id="PTHR12395:SF9">
    <property type="entry name" value="DECAPPING AND EXORIBONUCLEASE PROTEIN"/>
    <property type="match status" value="1"/>
</dbReference>
<dbReference type="PANTHER" id="PTHR12395">
    <property type="entry name" value="DOM-3 RELATED"/>
    <property type="match status" value="1"/>
</dbReference>
<keyword evidence="6" id="KW-0539">Nucleus</keyword>
<dbReference type="GO" id="GO:0000956">
    <property type="term" value="P:nuclear-transcribed mRNA catabolic process"/>
    <property type="evidence" value="ECO:0007669"/>
    <property type="project" value="TreeGrafter"/>
</dbReference>
<proteinExistence type="inferred from homology"/>
<feature type="region of interest" description="Disordered" evidence="7">
    <location>
        <begin position="30"/>
        <end position="60"/>
    </location>
</feature>
<comment type="function">
    <text evidence="6">Decapping enzyme for NAD-capped RNAs: specifically hydrolyzes the nicotinamide adenine dinucleotide (NAD) cap from a subset of RNAs by removing the entire NAD moiety from the 5'-end of an NAD-capped RNA.</text>
</comment>
<keyword evidence="6" id="KW-0479">Metal-binding</keyword>
<dbReference type="InterPro" id="IPR013961">
    <property type="entry name" value="RAI1"/>
</dbReference>
<dbReference type="GO" id="GO:0034353">
    <property type="term" value="F:mRNA 5'-diphosphatase activity"/>
    <property type="evidence" value="ECO:0007669"/>
    <property type="project" value="TreeGrafter"/>
</dbReference>
<evidence type="ECO:0000256" key="3">
    <source>
        <dbReference type="ARBA" id="ARBA00044676"/>
    </source>
</evidence>
<accession>A0A0W0FUG6</accession>
<reference evidence="9 10" key="1">
    <citation type="submission" date="2015-12" db="EMBL/GenBank/DDBJ databases">
        <title>Draft genome sequence of Moniliophthora roreri, the causal agent of frosty pod rot of cacao.</title>
        <authorList>
            <person name="Aime M.C."/>
            <person name="Diaz-Valderrama J.R."/>
            <person name="Kijpornyongpan T."/>
            <person name="Phillips-Mora W."/>
        </authorList>
    </citation>
    <scope>NUCLEOTIDE SEQUENCE [LARGE SCALE GENOMIC DNA]</scope>
    <source>
        <strain evidence="9 10">MCA 2952</strain>
    </source>
</reference>
<protein>
    <recommendedName>
        <fullName evidence="6">Decapping nuclease</fullName>
        <ecNumber evidence="6">3.6.1.-</ecNumber>
    </recommendedName>
</protein>
<feature type="domain" description="RAI1-like" evidence="8">
    <location>
        <begin position="65"/>
        <end position="372"/>
    </location>
</feature>
<evidence type="ECO:0000256" key="5">
    <source>
        <dbReference type="ARBA" id="ARBA00048124"/>
    </source>
</evidence>
<dbReference type="GO" id="GO:0110155">
    <property type="term" value="P:NAD-cap decapping"/>
    <property type="evidence" value="ECO:0007669"/>
    <property type="project" value="TreeGrafter"/>
</dbReference>
<dbReference type="InterPro" id="IPR039039">
    <property type="entry name" value="RAI1-like_fam"/>
</dbReference>
<dbReference type="EC" id="3.6.1.-" evidence="6"/>
<evidence type="ECO:0000256" key="4">
    <source>
        <dbReference type="ARBA" id="ARBA00044692"/>
    </source>
</evidence>
<evidence type="ECO:0000256" key="1">
    <source>
        <dbReference type="ARBA" id="ARBA00001968"/>
    </source>
</evidence>
<evidence type="ECO:0000256" key="7">
    <source>
        <dbReference type="SAM" id="MobiDB-lite"/>
    </source>
</evidence>
<name>A0A0W0FUG6_MONRR</name>
<dbReference type="GO" id="GO:0000166">
    <property type="term" value="F:nucleotide binding"/>
    <property type="evidence" value="ECO:0007669"/>
    <property type="project" value="UniProtKB-KW"/>
</dbReference>
<dbReference type="GO" id="GO:0004518">
    <property type="term" value="F:nuclease activity"/>
    <property type="evidence" value="ECO:0007669"/>
    <property type="project" value="UniProtKB-KW"/>
</dbReference>
<organism evidence="9 10">
    <name type="scientific">Moniliophthora roreri</name>
    <name type="common">Frosty pod rot fungus</name>
    <name type="synonym">Monilia roreri</name>
    <dbReference type="NCBI Taxonomy" id="221103"/>
    <lineage>
        <taxon>Eukaryota</taxon>
        <taxon>Fungi</taxon>
        <taxon>Dikarya</taxon>
        <taxon>Basidiomycota</taxon>
        <taxon>Agaricomycotina</taxon>
        <taxon>Agaricomycetes</taxon>
        <taxon>Agaricomycetidae</taxon>
        <taxon>Agaricales</taxon>
        <taxon>Marasmiineae</taxon>
        <taxon>Marasmiaceae</taxon>
        <taxon>Moniliophthora</taxon>
    </lineage>
</organism>
<dbReference type="GO" id="GO:0046872">
    <property type="term" value="F:metal ion binding"/>
    <property type="evidence" value="ECO:0007669"/>
    <property type="project" value="UniProtKB-KW"/>
</dbReference>
<evidence type="ECO:0000259" key="8">
    <source>
        <dbReference type="Pfam" id="PF08652"/>
    </source>
</evidence>
<dbReference type="EMBL" id="LATX01001631">
    <property type="protein sequence ID" value="KTB39790.1"/>
    <property type="molecule type" value="Genomic_DNA"/>
</dbReference>
<dbReference type="Pfam" id="PF08652">
    <property type="entry name" value="RAI1"/>
    <property type="match status" value="1"/>
</dbReference>
<keyword evidence="6" id="KW-0694">RNA-binding</keyword>
<dbReference type="AlphaFoldDB" id="A0A0W0FUG6"/>
<gene>
    <name evidence="9" type="ORF">WG66_7637</name>
</gene>